<keyword evidence="3" id="KW-1185">Reference proteome</keyword>
<dbReference type="InterPro" id="IPR046815">
    <property type="entry name" value="P2RX7_C"/>
</dbReference>
<name>T1JFN6_STRMM</name>
<dbReference type="eggNOG" id="ENOG502S2BW">
    <property type="taxonomic scope" value="Eukaryota"/>
</dbReference>
<dbReference type="OMA" id="SEECICC"/>
<proteinExistence type="predicted"/>
<dbReference type="PANTHER" id="PTHR36981:SF1">
    <property type="entry name" value="P2X PURINORECEPTOR 7 INTRACELLULAR DOMAIN-CONTAINING PROTEIN"/>
    <property type="match status" value="1"/>
</dbReference>
<accession>T1JFN6</accession>
<dbReference type="PANTHER" id="PTHR36981">
    <property type="entry name" value="ZGC:195170"/>
    <property type="match status" value="1"/>
</dbReference>
<evidence type="ECO:0000313" key="2">
    <source>
        <dbReference type="EnsemblMetazoa" id="SMAR012650-PA"/>
    </source>
</evidence>
<sequence length="241" mass="27579">MVEILAIEDGSSSSGANENENPISPVTLEIEARGLQCLSMENCNDVDLYMGFEYSSSSSEDSDEADYNYIPQKSNLVGIHPYQFEPEFDHASECNETDSETEIENLRLENTMWCKCENCVVMNTDIECKCCLEISKLEDKCKEENISCITNHPGFEGVCLNPWVLQTAYRGYRQQYGESAVERTLNEKYRHTAYRQFVRWSWGWLGKFKRVLLPSCVVNKIRSAFGSDVNSYKGFKLPDLN</sequence>
<reference evidence="2" key="2">
    <citation type="submission" date="2015-02" db="UniProtKB">
        <authorList>
            <consortium name="EnsemblMetazoa"/>
        </authorList>
    </citation>
    <scope>IDENTIFICATION</scope>
</reference>
<dbReference type="Proteomes" id="UP000014500">
    <property type="component" value="Unassembled WGS sequence"/>
</dbReference>
<feature type="domain" description="P2X purinoreceptor 7 intracellular" evidence="1">
    <location>
        <begin position="89"/>
        <end position="236"/>
    </location>
</feature>
<evidence type="ECO:0000313" key="3">
    <source>
        <dbReference type="Proteomes" id="UP000014500"/>
    </source>
</evidence>
<protein>
    <recommendedName>
        <fullName evidence="1">P2X purinoreceptor 7 intracellular domain-containing protein</fullName>
    </recommendedName>
</protein>
<dbReference type="Pfam" id="PF20478">
    <property type="entry name" value="P2RX7_C"/>
    <property type="match status" value="1"/>
</dbReference>
<dbReference type="EnsemblMetazoa" id="SMAR012650-RA">
    <property type="protein sequence ID" value="SMAR012650-PA"/>
    <property type="gene ID" value="SMAR012650"/>
</dbReference>
<dbReference type="PhylomeDB" id="T1JFN6"/>
<dbReference type="AlphaFoldDB" id="T1JFN6"/>
<dbReference type="HOGENOM" id="CLU_100750_0_0_1"/>
<reference evidence="3" key="1">
    <citation type="submission" date="2011-05" db="EMBL/GenBank/DDBJ databases">
        <authorList>
            <person name="Richards S.R."/>
            <person name="Qu J."/>
            <person name="Jiang H."/>
            <person name="Jhangiani S.N."/>
            <person name="Agravi P."/>
            <person name="Goodspeed R."/>
            <person name="Gross S."/>
            <person name="Mandapat C."/>
            <person name="Jackson L."/>
            <person name="Mathew T."/>
            <person name="Pu L."/>
            <person name="Thornton R."/>
            <person name="Saada N."/>
            <person name="Wilczek-Boney K.B."/>
            <person name="Lee S."/>
            <person name="Kovar C."/>
            <person name="Wu Y."/>
            <person name="Scherer S.E."/>
            <person name="Worley K.C."/>
            <person name="Muzny D.M."/>
            <person name="Gibbs R."/>
        </authorList>
    </citation>
    <scope>NUCLEOTIDE SEQUENCE</scope>
    <source>
        <strain evidence="3">Brora</strain>
    </source>
</reference>
<evidence type="ECO:0000259" key="1">
    <source>
        <dbReference type="Pfam" id="PF20478"/>
    </source>
</evidence>
<organism evidence="2 3">
    <name type="scientific">Strigamia maritima</name>
    <name type="common">European centipede</name>
    <name type="synonym">Geophilus maritimus</name>
    <dbReference type="NCBI Taxonomy" id="126957"/>
    <lineage>
        <taxon>Eukaryota</taxon>
        <taxon>Metazoa</taxon>
        <taxon>Ecdysozoa</taxon>
        <taxon>Arthropoda</taxon>
        <taxon>Myriapoda</taxon>
        <taxon>Chilopoda</taxon>
        <taxon>Pleurostigmophora</taxon>
        <taxon>Geophilomorpha</taxon>
        <taxon>Linotaeniidae</taxon>
        <taxon>Strigamia</taxon>
    </lineage>
</organism>
<dbReference type="EMBL" id="JH432181">
    <property type="status" value="NOT_ANNOTATED_CDS"/>
    <property type="molecule type" value="Genomic_DNA"/>
</dbReference>